<dbReference type="SUPFAM" id="SSF82549">
    <property type="entry name" value="DAK1/DegV-like"/>
    <property type="match status" value="1"/>
</dbReference>
<dbReference type="Gene3D" id="3.40.50.10440">
    <property type="entry name" value="Dihydroxyacetone kinase, domain 1"/>
    <property type="match status" value="1"/>
</dbReference>
<evidence type="ECO:0000313" key="3">
    <source>
        <dbReference type="Proteomes" id="UP001396334"/>
    </source>
</evidence>
<comment type="caution">
    <text evidence="2">The sequence shown here is derived from an EMBL/GenBank/DDBJ whole genome shotgun (WGS) entry which is preliminary data.</text>
</comment>
<evidence type="ECO:0000313" key="2">
    <source>
        <dbReference type="EMBL" id="KAK9028153.1"/>
    </source>
</evidence>
<dbReference type="PANTHER" id="PTHR28629:SF4">
    <property type="entry name" value="TRIOKINASE_FMN CYCLASE"/>
    <property type="match status" value="1"/>
</dbReference>
<organism evidence="2 3">
    <name type="scientific">Hibiscus sabdariffa</name>
    <name type="common">roselle</name>
    <dbReference type="NCBI Taxonomy" id="183260"/>
    <lineage>
        <taxon>Eukaryota</taxon>
        <taxon>Viridiplantae</taxon>
        <taxon>Streptophyta</taxon>
        <taxon>Embryophyta</taxon>
        <taxon>Tracheophyta</taxon>
        <taxon>Spermatophyta</taxon>
        <taxon>Magnoliopsida</taxon>
        <taxon>eudicotyledons</taxon>
        <taxon>Gunneridae</taxon>
        <taxon>Pentapetalae</taxon>
        <taxon>rosids</taxon>
        <taxon>malvids</taxon>
        <taxon>Malvales</taxon>
        <taxon>Malvaceae</taxon>
        <taxon>Malvoideae</taxon>
        <taxon>Hibiscus</taxon>
    </lineage>
</organism>
<dbReference type="InterPro" id="IPR004006">
    <property type="entry name" value="DhaK_dom"/>
</dbReference>
<evidence type="ECO:0000259" key="1">
    <source>
        <dbReference type="PROSITE" id="PS51481"/>
    </source>
</evidence>
<dbReference type="InterPro" id="IPR050861">
    <property type="entry name" value="Dihydroxyacetone_Kinase"/>
</dbReference>
<dbReference type="EMBL" id="JBBPBN010000012">
    <property type="protein sequence ID" value="KAK9028153.1"/>
    <property type="molecule type" value="Genomic_DNA"/>
</dbReference>
<protein>
    <recommendedName>
        <fullName evidence="1">DhaK domain-containing protein</fullName>
    </recommendedName>
</protein>
<reference evidence="2 3" key="1">
    <citation type="journal article" date="2024" name="G3 (Bethesda)">
        <title>Genome assembly of Hibiscus sabdariffa L. provides insights into metabolisms of medicinal natural products.</title>
        <authorList>
            <person name="Kim T."/>
        </authorList>
    </citation>
    <scope>NUCLEOTIDE SEQUENCE [LARGE SCALE GENOMIC DNA]</scope>
    <source>
        <strain evidence="2">TK-2024</strain>
        <tissue evidence="2">Old leaves</tissue>
    </source>
</reference>
<dbReference type="Pfam" id="PF02733">
    <property type="entry name" value="Dak1"/>
    <property type="match status" value="1"/>
</dbReference>
<sequence>MLSWCFINTNSWLVRLQVKVVIRTDVSGTTYDKVAVISGGRSGHEHAHAGYVGEGMLTAAICGYVFDSPSVDSVLAVAEAAATTGLSLADVASEAQRASEKVGTMGVVLSVCTLPSQVTSDRLGTGKIELVLMLRQTWCWCCCGRPSACGSGGFSCS</sequence>
<gene>
    <name evidence="2" type="ORF">V6N11_067965</name>
</gene>
<name>A0ABR2SSA7_9ROSI</name>
<dbReference type="PANTHER" id="PTHR28629">
    <property type="entry name" value="TRIOKINASE/FMN CYCLASE"/>
    <property type="match status" value="1"/>
</dbReference>
<accession>A0ABR2SSA7</accession>
<proteinExistence type="predicted"/>
<keyword evidence="3" id="KW-1185">Reference proteome</keyword>
<dbReference type="PROSITE" id="PS51481">
    <property type="entry name" value="DHAK"/>
    <property type="match status" value="1"/>
</dbReference>
<feature type="domain" description="DhaK" evidence="1">
    <location>
        <begin position="1"/>
        <end position="157"/>
    </location>
</feature>
<dbReference type="Proteomes" id="UP001396334">
    <property type="component" value="Unassembled WGS sequence"/>
</dbReference>